<dbReference type="KEGG" id="tpal:117649911"/>
<keyword evidence="3" id="KW-1185">Reference proteome</keyword>
<dbReference type="InParanoid" id="A0A6P8ZUL1"/>
<evidence type="ECO:0000313" key="3">
    <source>
        <dbReference type="Proteomes" id="UP000515158"/>
    </source>
</evidence>
<evidence type="ECO:0000259" key="2">
    <source>
        <dbReference type="SMART" id="SM00355"/>
    </source>
</evidence>
<dbReference type="RefSeq" id="XP_034248988.1">
    <property type="nucleotide sequence ID" value="XM_034393097.1"/>
</dbReference>
<dbReference type="SMART" id="SM00355">
    <property type="entry name" value="ZnF_C2H2"/>
    <property type="match status" value="2"/>
</dbReference>
<proteinExistence type="predicted"/>
<dbReference type="GeneID" id="117649911"/>
<dbReference type="InterPro" id="IPR013087">
    <property type="entry name" value="Znf_C2H2_type"/>
</dbReference>
<feature type="domain" description="C2H2-type" evidence="2">
    <location>
        <begin position="12"/>
        <end position="36"/>
    </location>
</feature>
<dbReference type="OrthoDB" id="7697851at2759"/>
<evidence type="ECO:0000256" key="1">
    <source>
        <dbReference type="SAM" id="MobiDB-lite"/>
    </source>
</evidence>
<accession>A0A6P8ZUL1</accession>
<feature type="compositionally biased region" description="Basic and acidic residues" evidence="1">
    <location>
        <begin position="103"/>
        <end position="114"/>
    </location>
</feature>
<dbReference type="Gene3D" id="3.30.160.60">
    <property type="entry name" value="Classic Zinc Finger"/>
    <property type="match status" value="1"/>
</dbReference>
<protein>
    <submittedName>
        <fullName evidence="4">Uncharacterized protein LOC117649911</fullName>
    </submittedName>
</protein>
<evidence type="ECO:0000313" key="4">
    <source>
        <dbReference type="RefSeq" id="XP_034248988.1"/>
    </source>
</evidence>
<organism evidence="4">
    <name type="scientific">Thrips palmi</name>
    <name type="common">Melon thrips</name>
    <dbReference type="NCBI Taxonomy" id="161013"/>
    <lineage>
        <taxon>Eukaryota</taxon>
        <taxon>Metazoa</taxon>
        <taxon>Ecdysozoa</taxon>
        <taxon>Arthropoda</taxon>
        <taxon>Hexapoda</taxon>
        <taxon>Insecta</taxon>
        <taxon>Pterygota</taxon>
        <taxon>Neoptera</taxon>
        <taxon>Paraneoptera</taxon>
        <taxon>Thysanoptera</taxon>
        <taxon>Terebrantia</taxon>
        <taxon>Thripoidea</taxon>
        <taxon>Thripidae</taxon>
        <taxon>Thrips</taxon>
    </lineage>
</organism>
<feature type="region of interest" description="Disordered" evidence="1">
    <location>
        <begin position="96"/>
        <end position="121"/>
    </location>
</feature>
<sequence>MDARPNYERAHFRCFPCGIVVRGLKRFVRHCTNVIHVAPYRCAYCNAGSTQHLRSLVRHLKNHHPNGENGLDGAGNVDDVDMNVDQNAEVNLENENDDLVDGGQHDDAEVSDHDANEEEGVELPGPDAIQDLCQAAARCTLNLRQASGVTTSAVQRFQVECNQMIRTVTDNNLIRVREFLTAEGIDSPASRALLQELQLEDPFRHVRSLKQQLNYFAREFGMVKPKTCFIGYRQDYFLNPATGQYEPVQVPMSFEYISIIETITSALSNPKIRNLIESETPSADGTIRSYLDGTRSQSRVLLTRYPKIIRLQLYWDDLEVVNALGSKTTIHKLAGFYVSIQNLPAIENSQLSSILLLALAHSEDLKVDNGFDSVLAPFLGELRKLESDRGVNIIVDGQPFVLRATLTTLVPGVSVASVS</sequence>
<gene>
    <name evidence="4" type="primary">LOC117649911</name>
</gene>
<dbReference type="AlphaFoldDB" id="A0A6P8ZUL1"/>
<dbReference type="Proteomes" id="UP000515158">
    <property type="component" value="Unplaced"/>
</dbReference>
<feature type="domain" description="C2H2-type" evidence="2">
    <location>
        <begin position="40"/>
        <end position="63"/>
    </location>
</feature>
<name>A0A6P8ZUL1_THRPL</name>
<reference evidence="4" key="1">
    <citation type="submission" date="2025-08" db="UniProtKB">
        <authorList>
            <consortium name="RefSeq"/>
        </authorList>
    </citation>
    <scope>IDENTIFICATION</scope>
    <source>
        <tissue evidence="4">Total insect</tissue>
    </source>
</reference>